<feature type="domain" description="AMP-dependent synthetase/ligase" evidence="3">
    <location>
        <begin position="28"/>
        <end position="335"/>
    </location>
</feature>
<dbReference type="EMBL" id="FSRM01000001">
    <property type="protein sequence ID" value="SIO11833.1"/>
    <property type="molecule type" value="Genomic_DNA"/>
</dbReference>
<organism evidence="4 5">
    <name type="scientific">Paraburkholderia phenazinium</name>
    <dbReference type="NCBI Taxonomy" id="60549"/>
    <lineage>
        <taxon>Bacteria</taxon>
        <taxon>Pseudomonadati</taxon>
        <taxon>Pseudomonadota</taxon>
        <taxon>Betaproteobacteria</taxon>
        <taxon>Burkholderiales</taxon>
        <taxon>Burkholderiaceae</taxon>
        <taxon>Paraburkholderia</taxon>
    </lineage>
</organism>
<evidence type="ECO:0000313" key="4">
    <source>
        <dbReference type="EMBL" id="SIO11833.1"/>
    </source>
</evidence>
<dbReference type="SUPFAM" id="SSF56801">
    <property type="entry name" value="Acetyl-CoA synthetase-like"/>
    <property type="match status" value="1"/>
</dbReference>
<dbReference type="GO" id="GO:0031956">
    <property type="term" value="F:medium-chain fatty acid-CoA ligase activity"/>
    <property type="evidence" value="ECO:0007669"/>
    <property type="project" value="TreeGrafter"/>
</dbReference>
<dbReference type="Proteomes" id="UP000184693">
    <property type="component" value="Unassembled WGS sequence"/>
</dbReference>
<dbReference type="OrthoDB" id="8445630at2"/>
<evidence type="ECO:0000313" key="5">
    <source>
        <dbReference type="Proteomes" id="UP000184693"/>
    </source>
</evidence>
<reference evidence="4 5" key="1">
    <citation type="submission" date="2016-11" db="EMBL/GenBank/DDBJ databases">
        <authorList>
            <person name="Jaros S."/>
            <person name="Januszkiewicz K."/>
            <person name="Wedrychowicz H."/>
        </authorList>
    </citation>
    <scope>NUCLEOTIDE SEQUENCE [LARGE SCALE GENOMIC DNA]</scope>
    <source>
        <strain evidence="4 5">GAS86</strain>
    </source>
</reference>
<protein>
    <submittedName>
        <fullName evidence="4">Acyl-CoA synthetase (AMP-forming)/AMP-acid ligase II</fullName>
    </submittedName>
</protein>
<dbReference type="Pfam" id="PF00501">
    <property type="entry name" value="AMP-binding"/>
    <property type="match status" value="1"/>
</dbReference>
<evidence type="ECO:0000256" key="2">
    <source>
        <dbReference type="ARBA" id="ARBA00022598"/>
    </source>
</evidence>
<dbReference type="CDD" id="cd04433">
    <property type="entry name" value="AFD_class_I"/>
    <property type="match status" value="1"/>
</dbReference>
<accession>A0A1N6GWA2</accession>
<dbReference type="Gene3D" id="3.40.50.12780">
    <property type="entry name" value="N-terminal domain of ligase-like"/>
    <property type="match status" value="1"/>
</dbReference>
<evidence type="ECO:0000256" key="1">
    <source>
        <dbReference type="ARBA" id="ARBA00006432"/>
    </source>
</evidence>
<dbReference type="PANTHER" id="PTHR43201:SF5">
    <property type="entry name" value="MEDIUM-CHAIN ACYL-COA LIGASE ACSF2, MITOCHONDRIAL"/>
    <property type="match status" value="1"/>
</dbReference>
<comment type="similarity">
    <text evidence="1">Belongs to the ATP-dependent AMP-binding enzyme family.</text>
</comment>
<dbReference type="InterPro" id="IPR042099">
    <property type="entry name" value="ANL_N_sf"/>
</dbReference>
<dbReference type="GO" id="GO:0006631">
    <property type="term" value="P:fatty acid metabolic process"/>
    <property type="evidence" value="ECO:0007669"/>
    <property type="project" value="TreeGrafter"/>
</dbReference>
<dbReference type="InterPro" id="IPR000873">
    <property type="entry name" value="AMP-dep_synth/lig_dom"/>
</dbReference>
<proteinExistence type="inferred from homology"/>
<dbReference type="AlphaFoldDB" id="A0A1N6GWA2"/>
<dbReference type="RefSeq" id="WP_074264737.1">
    <property type="nucleotide sequence ID" value="NZ_FSRM01000001.1"/>
</dbReference>
<gene>
    <name evidence="4" type="ORF">SAMN05444168_2749</name>
</gene>
<name>A0A1N6GWA2_9BURK</name>
<sequence>MHITDFDHLITETSSVALPESDAAAPGQLIAGLRARALPEGAAVLICMPNGRNLLKLFFALVAAGYVPAMLPPATPVLRLRQMAEDFGAVAVVRPRLGEELCKELHIEAVNRQAGWEVGFFRTLAKPVTEPGEVILTTSGTSSHFSSGCVHSFDSLRANAHKHAAEINLGATDTMLINLPLYYSFALVAQAIASIECGARLVISGPPFIGSQYVTDLARHRVTVSSVTPVLMRTLLAHSAAALPETVRALTVGGDFLAPEQAAAFVQRYPGKELYLTYGVTEAGPRVSTGRAHEANAKRFASVGRPMPGTLVRLLDVDGPAQEGELLVHSDTLLKRKIGRNALSPLVEMDGQTWLKTGDIFEIDEDGHLFFKHRKSDFIVLNDEKVNLAAIKQFCRALPGVLTCKTRSIRRADTVDGYFLEITVDDLLVGPAEADAMKAEIMKGLKHIERPSSLTLTPVNRQQYEFYK</sequence>
<dbReference type="PANTHER" id="PTHR43201">
    <property type="entry name" value="ACYL-COA SYNTHETASE"/>
    <property type="match status" value="1"/>
</dbReference>
<evidence type="ECO:0000259" key="3">
    <source>
        <dbReference type="Pfam" id="PF00501"/>
    </source>
</evidence>
<keyword evidence="2 4" id="KW-0436">Ligase</keyword>